<dbReference type="Proteomes" id="UP000887565">
    <property type="component" value="Unplaced"/>
</dbReference>
<dbReference type="WBParaSite" id="nRc.2.0.1.t28622-RA">
    <property type="protein sequence ID" value="nRc.2.0.1.t28622-RA"/>
    <property type="gene ID" value="nRc.2.0.1.g28622"/>
</dbReference>
<keyword evidence="1" id="KW-1185">Reference proteome</keyword>
<evidence type="ECO:0000313" key="2">
    <source>
        <dbReference type="WBParaSite" id="nRc.2.0.1.t28622-RA"/>
    </source>
</evidence>
<sequence length="78" mass="8920">MPLVDPNALETTIRDAISDVIAPLQQKLVFLTERVDETRQLIMPVDNRLNAINDQLQNVHLDQASDEIRRASLRFNPL</sequence>
<proteinExistence type="predicted"/>
<organism evidence="1 2">
    <name type="scientific">Romanomermis culicivorax</name>
    <name type="common">Nematode worm</name>
    <dbReference type="NCBI Taxonomy" id="13658"/>
    <lineage>
        <taxon>Eukaryota</taxon>
        <taxon>Metazoa</taxon>
        <taxon>Ecdysozoa</taxon>
        <taxon>Nematoda</taxon>
        <taxon>Enoplea</taxon>
        <taxon>Dorylaimia</taxon>
        <taxon>Mermithida</taxon>
        <taxon>Mermithoidea</taxon>
        <taxon>Mermithidae</taxon>
        <taxon>Romanomermis</taxon>
    </lineage>
</organism>
<name>A0A915JR76_ROMCU</name>
<evidence type="ECO:0000313" key="1">
    <source>
        <dbReference type="Proteomes" id="UP000887565"/>
    </source>
</evidence>
<dbReference type="AlphaFoldDB" id="A0A915JR76"/>
<reference evidence="2" key="1">
    <citation type="submission" date="2022-11" db="UniProtKB">
        <authorList>
            <consortium name="WormBaseParasite"/>
        </authorList>
    </citation>
    <scope>IDENTIFICATION</scope>
</reference>
<protein>
    <submittedName>
        <fullName evidence="2">Uncharacterized protein</fullName>
    </submittedName>
</protein>
<accession>A0A915JR76</accession>